<dbReference type="EMBL" id="CP003837">
    <property type="protein sequence ID" value="AGH43519.1"/>
    <property type="molecule type" value="Genomic_DNA"/>
</dbReference>
<dbReference type="GO" id="GO:0016020">
    <property type="term" value="C:membrane"/>
    <property type="evidence" value="ECO:0007669"/>
    <property type="project" value="TreeGrafter"/>
</dbReference>
<reference evidence="5 6" key="1">
    <citation type="journal article" date="2013" name="Genome Announc.">
        <title>Complete Genome Sequence of Glaciecola psychrophila Strain 170T.</title>
        <authorList>
            <person name="Yin J."/>
            <person name="Chen J."/>
            <person name="Liu G."/>
            <person name="Yu Y."/>
            <person name="Song L."/>
            <person name="Wang X."/>
            <person name="Qu X."/>
        </authorList>
    </citation>
    <scope>NUCLEOTIDE SEQUENCE [LARGE SCALE GENOMIC DNA]</scope>
    <source>
        <strain evidence="5 6">170</strain>
    </source>
</reference>
<evidence type="ECO:0000256" key="1">
    <source>
        <dbReference type="ARBA" id="ARBA00022741"/>
    </source>
</evidence>
<dbReference type="Gene3D" id="3.40.50.12780">
    <property type="entry name" value="N-terminal domain of ligase-like"/>
    <property type="match status" value="1"/>
</dbReference>
<dbReference type="GO" id="GO:0004467">
    <property type="term" value="F:long-chain fatty acid-CoA ligase activity"/>
    <property type="evidence" value="ECO:0007669"/>
    <property type="project" value="TreeGrafter"/>
</dbReference>
<keyword evidence="3" id="KW-1133">Transmembrane helix</keyword>
<dbReference type="Proteomes" id="UP000011864">
    <property type="component" value="Chromosome"/>
</dbReference>
<feature type="transmembrane region" description="Helical" evidence="3">
    <location>
        <begin position="20"/>
        <end position="38"/>
    </location>
</feature>
<accession>M4RMY3</accession>
<keyword evidence="6" id="KW-1185">Reference proteome</keyword>
<dbReference type="Pfam" id="PF00501">
    <property type="entry name" value="AMP-binding"/>
    <property type="match status" value="1"/>
</dbReference>
<dbReference type="PROSITE" id="PS00455">
    <property type="entry name" value="AMP_BINDING"/>
    <property type="match status" value="1"/>
</dbReference>
<dbReference type="InterPro" id="IPR000873">
    <property type="entry name" value="AMP-dep_synth/lig_dom"/>
</dbReference>
<keyword evidence="1" id="KW-0547">Nucleotide-binding</keyword>
<gene>
    <name evidence="5" type="ORF">C427_1410</name>
</gene>
<keyword evidence="3" id="KW-0472">Membrane</keyword>
<dbReference type="PATRIC" id="fig|1129794.4.peg.1395"/>
<keyword evidence="2" id="KW-0067">ATP-binding</keyword>
<dbReference type="PANTHER" id="PTHR43272:SF33">
    <property type="entry name" value="AMP-BINDING DOMAIN-CONTAINING PROTEIN-RELATED"/>
    <property type="match status" value="1"/>
</dbReference>
<dbReference type="GO" id="GO:0005524">
    <property type="term" value="F:ATP binding"/>
    <property type="evidence" value="ECO:0007669"/>
    <property type="project" value="UniProtKB-KW"/>
</dbReference>
<dbReference type="InterPro" id="IPR020845">
    <property type="entry name" value="AMP-binding_CS"/>
</dbReference>
<proteinExistence type="predicted"/>
<evidence type="ECO:0000256" key="2">
    <source>
        <dbReference type="ARBA" id="ARBA00022840"/>
    </source>
</evidence>
<keyword evidence="3" id="KW-0812">Transmembrane</keyword>
<keyword evidence="5" id="KW-0436">Ligase</keyword>
<dbReference type="PANTHER" id="PTHR43272">
    <property type="entry name" value="LONG-CHAIN-FATTY-ACID--COA LIGASE"/>
    <property type="match status" value="1"/>
</dbReference>
<evidence type="ECO:0000259" key="4">
    <source>
        <dbReference type="Pfam" id="PF00501"/>
    </source>
</evidence>
<organism evidence="5 6">
    <name type="scientific">Paraglaciecola psychrophila 170</name>
    <dbReference type="NCBI Taxonomy" id="1129794"/>
    <lineage>
        <taxon>Bacteria</taxon>
        <taxon>Pseudomonadati</taxon>
        <taxon>Pseudomonadota</taxon>
        <taxon>Gammaproteobacteria</taxon>
        <taxon>Alteromonadales</taxon>
        <taxon>Alteromonadaceae</taxon>
        <taxon>Paraglaciecola</taxon>
    </lineage>
</organism>
<evidence type="ECO:0000313" key="5">
    <source>
        <dbReference type="EMBL" id="AGH43519.1"/>
    </source>
</evidence>
<evidence type="ECO:0000256" key="3">
    <source>
        <dbReference type="SAM" id="Phobius"/>
    </source>
</evidence>
<dbReference type="KEGG" id="gps:C427_1410"/>
<evidence type="ECO:0000313" key="6">
    <source>
        <dbReference type="Proteomes" id="UP000011864"/>
    </source>
</evidence>
<dbReference type="SUPFAM" id="SSF56801">
    <property type="entry name" value="Acetyl-CoA synthetase-like"/>
    <property type="match status" value="1"/>
</dbReference>
<protein>
    <submittedName>
        <fullName evidence="5">AMP-dependent synthetase and ligase</fullName>
    </submittedName>
</protein>
<dbReference type="AlphaFoldDB" id="M4RMY3"/>
<dbReference type="STRING" id="1129794.C427_1410"/>
<dbReference type="eggNOG" id="COG1022">
    <property type="taxonomic scope" value="Bacteria"/>
</dbReference>
<name>M4RMY3_9ALTE</name>
<dbReference type="InterPro" id="IPR042099">
    <property type="entry name" value="ANL_N_sf"/>
</dbReference>
<sequence length="235" mass="25913">MGLSKGDRVGILSKNCAEWFIADLAIMMAGMISVPIYFTANRETIQYIIEESDSKVVFVGKLDGLVEAQEGIAQHIPRIIFPYPSVSGQYSWQALLDNEPLGEIHTADSEDTMTLAYTSGSTGKPKGVVTTYQNIGAAALTTAARLKATADDHVMSYLPLAHITERSVIETLSFYLGCSVFFVENLATFIDDVKVAQPNMFGSVPRLWSKFQGEILNKMPDKKLQFLLKFQSLTN</sequence>
<dbReference type="HOGENOM" id="CLU_1179324_0_0_6"/>
<feature type="domain" description="AMP-dependent synthetase/ligase" evidence="4">
    <location>
        <begin position="2"/>
        <end position="217"/>
    </location>
</feature>